<reference evidence="4 5" key="1">
    <citation type="journal article" date="2016" name="Nat. Commun.">
        <title>Thousands of microbial genomes shed light on interconnected biogeochemical processes in an aquifer system.</title>
        <authorList>
            <person name="Anantharaman K."/>
            <person name="Brown C.T."/>
            <person name="Hug L.A."/>
            <person name="Sharon I."/>
            <person name="Castelle C.J."/>
            <person name="Probst A.J."/>
            <person name="Thomas B.C."/>
            <person name="Singh A."/>
            <person name="Wilkins M.J."/>
            <person name="Karaoz U."/>
            <person name="Brodie E.L."/>
            <person name="Williams K.H."/>
            <person name="Hubbard S.S."/>
            <person name="Banfield J.F."/>
        </authorList>
    </citation>
    <scope>NUCLEOTIDE SEQUENCE [LARGE SCALE GENOMIC DNA]</scope>
</reference>
<dbReference type="CDD" id="cd05637">
    <property type="entry name" value="SIS_PGI_PMI_2"/>
    <property type="match status" value="1"/>
</dbReference>
<dbReference type="SUPFAM" id="SSF53697">
    <property type="entry name" value="SIS domain"/>
    <property type="match status" value="1"/>
</dbReference>
<dbReference type="GO" id="GO:0004347">
    <property type="term" value="F:glucose-6-phosphate isomerase activity"/>
    <property type="evidence" value="ECO:0007669"/>
    <property type="project" value="InterPro"/>
</dbReference>
<dbReference type="InterPro" id="IPR046348">
    <property type="entry name" value="SIS_dom_sf"/>
</dbReference>
<dbReference type="Gene3D" id="3.40.50.10490">
    <property type="entry name" value="Glucose-6-phosphate isomerase like protein, domain 1"/>
    <property type="match status" value="2"/>
</dbReference>
<dbReference type="EMBL" id="MHOT01000018">
    <property type="protein sequence ID" value="OGZ68742.1"/>
    <property type="molecule type" value="Genomic_DNA"/>
</dbReference>
<evidence type="ECO:0000313" key="4">
    <source>
        <dbReference type="EMBL" id="OGZ68742.1"/>
    </source>
</evidence>
<dbReference type="GO" id="GO:0005975">
    <property type="term" value="P:carbohydrate metabolic process"/>
    <property type="evidence" value="ECO:0007669"/>
    <property type="project" value="InterPro"/>
</dbReference>
<accession>A0A1G2I1Q5</accession>
<dbReference type="STRING" id="1802207.A3D44_01975"/>
<evidence type="ECO:0000256" key="2">
    <source>
        <dbReference type="ARBA" id="ARBA00023235"/>
    </source>
</evidence>
<keyword evidence="2 4" id="KW-0413">Isomerase</keyword>
<dbReference type="NCBIfam" id="NF006423">
    <property type="entry name" value="PRK08674.1-2"/>
    <property type="match status" value="1"/>
</dbReference>
<dbReference type="Proteomes" id="UP000178820">
    <property type="component" value="Unassembled WGS sequence"/>
</dbReference>
<dbReference type="NCBIfam" id="TIGR02128">
    <property type="entry name" value="G6PI_arch"/>
    <property type="match status" value="1"/>
</dbReference>
<evidence type="ECO:0000256" key="1">
    <source>
        <dbReference type="ARBA" id="ARBA00010523"/>
    </source>
</evidence>
<sequence length="336" mass="37229">MNTKIDVSNMRQVIIDSALQLPEGLELAKNITVEGNFTNIIICGMGGSTLPALLIETLHIKPALPIYIHQSYGLPVQADQNSLIICISYSGNTEETVSSLQEAVQKKLTTIAMATGGEIASIAKKNNIPLVTIPSGIQPRCATGYIFSALVQILINAKVFPDISPEILAAAKQLQEAAPSLKKEGKTLAKKLHKKIPVIYASKNFEALSHIWKIKFNENSKIPAFWNFFPELNHNEMVGYTKIKNSKLKIQNFHVLMLQDANDHPRIIKRMALTANLIKKSGAKTQTINFQEGSIVFKIFSCLLLGDWTSYYLAMEYGIDPTPVKIVEEFKGMMVK</sequence>
<organism evidence="4 5">
    <name type="scientific">Candidatus Staskawiczbacteria bacterium RIFCSPHIGHO2_02_FULL_42_22</name>
    <dbReference type="NCBI Taxonomy" id="1802207"/>
    <lineage>
        <taxon>Bacteria</taxon>
        <taxon>Candidatus Staskawicziibacteriota</taxon>
    </lineage>
</organism>
<evidence type="ECO:0000259" key="3">
    <source>
        <dbReference type="PROSITE" id="PS51464"/>
    </source>
</evidence>
<dbReference type="GO" id="GO:0004476">
    <property type="term" value="F:mannose-6-phosphate isomerase activity"/>
    <property type="evidence" value="ECO:0007669"/>
    <property type="project" value="InterPro"/>
</dbReference>
<gene>
    <name evidence="4" type="ORF">A3D44_01975</name>
</gene>
<dbReference type="InterPro" id="IPR035484">
    <property type="entry name" value="SIS_PGI/PMI_1"/>
</dbReference>
<evidence type="ECO:0000313" key="5">
    <source>
        <dbReference type="Proteomes" id="UP000178820"/>
    </source>
</evidence>
<dbReference type="CDD" id="cd05017">
    <property type="entry name" value="SIS_PGI_PMI_1"/>
    <property type="match status" value="1"/>
</dbReference>
<dbReference type="InterPro" id="IPR019490">
    <property type="entry name" value="Glu6P/Mann6P_isomerase_C"/>
</dbReference>
<dbReference type="PROSITE" id="PS51464">
    <property type="entry name" value="SIS"/>
    <property type="match status" value="1"/>
</dbReference>
<protein>
    <submittedName>
        <fullName evidence="4">Bifunctional phosphoglucose/phosphomannose isomerase</fullName>
    </submittedName>
</protein>
<comment type="caution">
    <text evidence="4">The sequence shown here is derived from an EMBL/GenBank/DDBJ whole genome shotgun (WGS) entry which is preliminary data.</text>
</comment>
<dbReference type="InterPro" id="IPR001347">
    <property type="entry name" value="SIS_dom"/>
</dbReference>
<dbReference type="GO" id="GO:1901135">
    <property type="term" value="P:carbohydrate derivative metabolic process"/>
    <property type="evidence" value="ECO:0007669"/>
    <property type="project" value="InterPro"/>
</dbReference>
<dbReference type="GO" id="GO:0097367">
    <property type="term" value="F:carbohydrate derivative binding"/>
    <property type="evidence" value="ECO:0007669"/>
    <property type="project" value="InterPro"/>
</dbReference>
<dbReference type="AlphaFoldDB" id="A0A1G2I1Q5"/>
<name>A0A1G2I1Q5_9BACT</name>
<dbReference type="Pfam" id="PF10432">
    <property type="entry name" value="bact-PGI_C"/>
    <property type="match status" value="1"/>
</dbReference>
<proteinExistence type="inferred from homology"/>
<comment type="similarity">
    <text evidence="1">Belongs to the PGI/PMI family.</text>
</comment>
<feature type="domain" description="SIS" evidence="3">
    <location>
        <begin position="27"/>
        <end position="165"/>
    </location>
</feature>